<protein>
    <submittedName>
        <fullName evidence="1">Uncharacterized protein</fullName>
    </submittedName>
</protein>
<proteinExistence type="predicted"/>
<accession>A0A367RLL6</accession>
<name>A0A367RLL6_NOSPU</name>
<organism evidence="1 2">
    <name type="scientific">Nostoc punctiforme NIES-2108</name>
    <dbReference type="NCBI Taxonomy" id="1356359"/>
    <lineage>
        <taxon>Bacteria</taxon>
        <taxon>Bacillati</taxon>
        <taxon>Cyanobacteriota</taxon>
        <taxon>Cyanophyceae</taxon>
        <taxon>Nostocales</taxon>
        <taxon>Nostocaceae</taxon>
        <taxon>Nostoc</taxon>
    </lineage>
</organism>
<comment type="caution">
    <text evidence="1">The sequence shown here is derived from an EMBL/GenBank/DDBJ whole genome shotgun (WGS) entry which is preliminary data.</text>
</comment>
<reference evidence="1 2" key="1">
    <citation type="submission" date="2016-04" db="EMBL/GenBank/DDBJ databases">
        <authorList>
            <person name="Evans L.H."/>
            <person name="Alamgir A."/>
            <person name="Owens N."/>
            <person name="Weber N.D."/>
            <person name="Virtaneva K."/>
            <person name="Barbian K."/>
            <person name="Babar A."/>
            <person name="Rosenke K."/>
        </authorList>
    </citation>
    <scope>NUCLEOTIDE SEQUENCE [LARGE SCALE GENOMIC DNA]</scope>
    <source>
        <strain evidence="1">NIES-2108</strain>
    </source>
</reference>
<dbReference type="Proteomes" id="UP000252085">
    <property type="component" value="Unassembled WGS sequence"/>
</dbReference>
<dbReference type="EMBL" id="LXQE01000136">
    <property type="protein sequence ID" value="RCJ37447.1"/>
    <property type="molecule type" value="Genomic_DNA"/>
</dbReference>
<dbReference type="AlphaFoldDB" id="A0A367RLL6"/>
<evidence type="ECO:0000313" key="1">
    <source>
        <dbReference type="EMBL" id="RCJ37447.1"/>
    </source>
</evidence>
<evidence type="ECO:0000313" key="2">
    <source>
        <dbReference type="Proteomes" id="UP000252085"/>
    </source>
</evidence>
<gene>
    <name evidence="1" type="ORF">A6769_11065</name>
</gene>
<sequence length="59" mass="6864">MRRVKKQKQIGFWRGLIPFHFKNDTDGQAEGAEGAEEAEKAEEVICISDFVNWYKYGIQ</sequence>